<evidence type="ECO:0000313" key="2">
    <source>
        <dbReference type="RefSeq" id="XP_016459796.1"/>
    </source>
</evidence>
<reference evidence="1 2" key="1">
    <citation type="submission" date="2025-04" db="UniProtKB">
        <authorList>
            <consortium name="RefSeq"/>
        </authorList>
    </citation>
    <scope>IDENTIFICATION</scope>
</reference>
<sequence>MPTTRTECCVIKAPRLICLDLLHCDGTQYLNIISPSLELLSAHDVHYLVLNCFMNCKKLRVLILRYDKVVDNLIHDERSTLEKLLFSLAPTIEELNLDSFFLELCGADTVPKMRSRALNCLWRLSFYVDFDKFSPTSGALQLIKSLPKLSELDITVRSTSDNAEAVSKYLNTPACLDRSLNKLKRVVIRWFKGSKTELLFIKLLLARTPSLVRIIIKPLRDFCSCEESNITTKLTSFPRASPEAEIFYSDACLNIPISSSSQQLG</sequence>
<evidence type="ECO:0000313" key="1">
    <source>
        <dbReference type="RefSeq" id="XP_016459795.1"/>
    </source>
</evidence>
<dbReference type="AlphaFoldDB" id="A0A1S3Z5X4"/>
<dbReference type="RefSeq" id="XP_016459796.1">
    <property type="nucleotide sequence ID" value="XM_016604310.1"/>
</dbReference>
<organism evidence="2">
    <name type="scientific">Nicotiana tabacum</name>
    <name type="common">Common tobacco</name>
    <dbReference type="NCBI Taxonomy" id="4097"/>
    <lineage>
        <taxon>Eukaryota</taxon>
        <taxon>Viridiplantae</taxon>
        <taxon>Streptophyta</taxon>
        <taxon>Embryophyta</taxon>
        <taxon>Tracheophyta</taxon>
        <taxon>Spermatophyta</taxon>
        <taxon>Magnoliopsida</taxon>
        <taxon>eudicotyledons</taxon>
        <taxon>Gunneridae</taxon>
        <taxon>Pentapetalae</taxon>
        <taxon>asterids</taxon>
        <taxon>lamiids</taxon>
        <taxon>Solanales</taxon>
        <taxon>Solanaceae</taxon>
        <taxon>Nicotianoideae</taxon>
        <taxon>Nicotianeae</taxon>
        <taxon>Nicotiana</taxon>
    </lineage>
</organism>
<evidence type="ECO:0008006" key="3">
    <source>
        <dbReference type="Google" id="ProtNLM"/>
    </source>
</evidence>
<dbReference type="KEGG" id="nta:107783341"/>
<dbReference type="RefSeq" id="XP_016459795.1">
    <property type="nucleotide sequence ID" value="XM_016604309.1"/>
</dbReference>
<name>A0A1S3Z5X4_TOBAC</name>
<proteinExistence type="predicted"/>
<dbReference type="OrthoDB" id="1274251at2759"/>
<dbReference type="PaxDb" id="4097-A0A1S3Z5X4"/>
<protein>
    <recommendedName>
        <fullName evidence="3">F-box/FBD/LRR-repeat protein At1g13570-like</fullName>
    </recommendedName>
</protein>
<gene>
    <name evidence="1 2" type="primary">LOC107783341</name>
</gene>
<accession>A0A1S3Z5X4</accession>
<dbReference type="SUPFAM" id="SSF52047">
    <property type="entry name" value="RNI-like"/>
    <property type="match status" value="1"/>
</dbReference>
<dbReference type="OMA" id="RTECCVI"/>